<dbReference type="PANTHER" id="PTHR36068">
    <property type="entry name" value="OS01G0102500 PROTEIN"/>
    <property type="match status" value="1"/>
</dbReference>
<reference evidence="1 2" key="1">
    <citation type="journal article" date="2024" name="Nat. Commun.">
        <title>Phylogenomics reveals the evolutionary origins of lichenization in chlorophyte algae.</title>
        <authorList>
            <person name="Puginier C."/>
            <person name="Libourel C."/>
            <person name="Otte J."/>
            <person name="Skaloud P."/>
            <person name="Haon M."/>
            <person name="Grisel S."/>
            <person name="Petersen M."/>
            <person name="Berrin J.G."/>
            <person name="Delaux P.M."/>
            <person name="Dal Grande F."/>
            <person name="Keller J."/>
        </authorList>
    </citation>
    <scope>NUCLEOTIDE SEQUENCE [LARGE SCALE GENOMIC DNA]</scope>
    <source>
        <strain evidence="1 2">SAG 216-7</strain>
    </source>
</reference>
<evidence type="ECO:0008006" key="3">
    <source>
        <dbReference type="Google" id="ProtNLM"/>
    </source>
</evidence>
<keyword evidence="2" id="KW-1185">Reference proteome</keyword>
<dbReference type="EMBL" id="JALJOT010000013">
    <property type="protein sequence ID" value="KAK9904126.1"/>
    <property type="molecule type" value="Genomic_DNA"/>
</dbReference>
<organism evidence="1 2">
    <name type="scientific">Coccomyxa subellipsoidea</name>
    <dbReference type="NCBI Taxonomy" id="248742"/>
    <lineage>
        <taxon>Eukaryota</taxon>
        <taxon>Viridiplantae</taxon>
        <taxon>Chlorophyta</taxon>
        <taxon>core chlorophytes</taxon>
        <taxon>Trebouxiophyceae</taxon>
        <taxon>Trebouxiophyceae incertae sedis</taxon>
        <taxon>Coccomyxaceae</taxon>
        <taxon>Coccomyxa</taxon>
    </lineage>
</organism>
<dbReference type="Gene3D" id="3.90.70.80">
    <property type="match status" value="1"/>
</dbReference>
<dbReference type="PANTHER" id="PTHR36068:SF1">
    <property type="entry name" value="OS01G0102500 PROTEIN"/>
    <property type="match status" value="1"/>
</dbReference>
<proteinExistence type="predicted"/>
<gene>
    <name evidence="1" type="ORF">WJX75_005089</name>
</gene>
<evidence type="ECO:0000313" key="2">
    <source>
        <dbReference type="Proteomes" id="UP001491310"/>
    </source>
</evidence>
<comment type="caution">
    <text evidence="1">The sequence shown here is derived from an EMBL/GenBank/DDBJ whole genome shotgun (WGS) entry which is preliminary data.</text>
</comment>
<name>A0ABR2YF67_9CHLO</name>
<accession>A0ABR2YF67</accession>
<sequence>MASTSRVSALEVRDSLDALSFSSISGDDSGLLTELTKLSNSGVALTGGSCCYTLQYGGEVARAGNCLFDALAIALGSSESGSQVRARCVAQFRKLMQKNALSSGVQQRIANQYAPDISCGWGVECVQEHKLLIRLADLAEVEAAIAERTSAGLDWTNAAGTVYEELGERVDDLESWARYMALDGSEQDDCCVVALQYVEEGLLSVEVCEGQGSFGDDLAIEVLATQYQREIYVVQAHGGCSGEEPVLFFLPHKPLMEQHNAEQLPPVFLLMKGSDWRCCGADHYDPLIAQKRMLTDGSAPYITL</sequence>
<dbReference type="CDD" id="cd22744">
    <property type="entry name" value="OTU"/>
    <property type="match status" value="1"/>
</dbReference>
<dbReference type="Proteomes" id="UP001491310">
    <property type="component" value="Unassembled WGS sequence"/>
</dbReference>
<protein>
    <recommendedName>
        <fullName evidence="3">OTU domain-containing protein</fullName>
    </recommendedName>
</protein>
<evidence type="ECO:0000313" key="1">
    <source>
        <dbReference type="EMBL" id="KAK9904126.1"/>
    </source>
</evidence>